<keyword evidence="9" id="KW-0548">Nucleotidyltransferase</keyword>
<dbReference type="InterPro" id="IPR036397">
    <property type="entry name" value="RNaseH_sf"/>
</dbReference>
<sequence>MTHRCVQLLMMTTGCFDIMVAFFVPPQGRWLIFENFHNEANGGHQGLGQALASILRSFSWPHFQEELRQYINHCDSCQRVKAPQNVPLGLLQPQPWSTIGMDFIVKLPISNGFDSILVLTDMFTKGYHLIPCQEKLTSAHLSSLFLACFVRYHGFPDCLVKDRGSVFVSSFWQTFCSRVRLKHTPSTTYHPQTNGQTEHLNKTLEDYLRHFCTFWQSNWEALLPMAELCFNNNHSASTGFSPFLLWQGFHPWVNSITAPSRVPDVDEWMNLLITSQSKAMAHLSQAQYYNHHWLPSPVYQRGDLVLLQRNKITTLRENEKLDYRFLGPFMVEAMVGTNAVRLQLPAHLACLHPIFNISLIKLYKTPSNNPHHNLPPVPPMFVGSFPELVDWREVAEILHFKKFAHLGPIICYIGKMVRRRMIPVLLCETSLLL</sequence>
<dbReference type="PANTHER" id="PTHR37984:SF15">
    <property type="entry name" value="INTEGRASE CATALYTIC DOMAIN-CONTAINING PROTEIN"/>
    <property type="match status" value="1"/>
</dbReference>
<keyword evidence="5" id="KW-0460">Magnesium</keyword>
<accession>A0A9Q3GAH2</accession>
<evidence type="ECO:0000313" key="13">
    <source>
        <dbReference type="EMBL" id="MBW0460298.1"/>
    </source>
</evidence>
<keyword evidence="2" id="KW-0479">Metal-binding</keyword>
<reference evidence="13" key="1">
    <citation type="submission" date="2021-03" db="EMBL/GenBank/DDBJ databases">
        <title>Draft genome sequence of rust myrtle Austropuccinia psidii MF-1, a brazilian biotype.</title>
        <authorList>
            <person name="Quecine M.C."/>
            <person name="Pachon D.M.R."/>
            <person name="Bonatelli M.L."/>
            <person name="Correr F.H."/>
            <person name="Franceschini L.M."/>
            <person name="Leite T.F."/>
            <person name="Margarido G.R.A."/>
            <person name="Almeida C.A."/>
            <person name="Ferrarezi J.A."/>
            <person name="Labate C.A."/>
        </authorList>
    </citation>
    <scope>NUCLEOTIDE SEQUENCE</scope>
    <source>
        <strain evidence="13">MF-1</strain>
    </source>
</reference>
<dbReference type="GO" id="GO:0006310">
    <property type="term" value="P:DNA recombination"/>
    <property type="evidence" value="ECO:0007669"/>
    <property type="project" value="UniProtKB-KW"/>
</dbReference>
<proteinExistence type="predicted"/>
<keyword evidence="14" id="KW-1185">Reference proteome</keyword>
<dbReference type="AlphaFoldDB" id="A0A9Q3GAH2"/>
<evidence type="ECO:0000256" key="7">
    <source>
        <dbReference type="ARBA" id="ARBA00022908"/>
    </source>
</evidence>
<dbReference type="EMBL" id="AVOT02000002">
    <property type="protein sequence ID" value="MBW0460298.1"/>
    <property type="molecule type" value="Genomic_DNA"/>
</dbReference>
<evidence type="ECO:0000313" key="14">
    <source>
        <dbReference type="Proteomes" id="UP000765509"/>
    </source>
</evidence>
<keyword evidence="11" id="KW-0233">DNA recombination</keyword>
<dbReference type="InterPro" id="IPR001584">
    <property type="entry name" value="Integrase_cat-core"/>
</dbReference>
<feature type="domain" description="Integrase catalytic" evidence="12">
    <location>
        <begin position="91"/>
        <end position="250"/>
    </location>
</feature>
<dbReference type="GO" id="GO:0003887">
    <property type="term" value="F:DNA-directed DNA polymerase activity"/>
    <property type="evidence" value="ECO:0007669"/>
    <property type="project" value="UniProtKB-KW"/>
</dbReference>
<dbReference type="SUPFAM" id="SSF53098">
    <property type="entry name" value="Ribonuclease H-like"/>
    <property type="match status" value="1"/>
</dbReference>
<dbReference type="GO" id="GO:0003677">
    <property type="term" value="F:DNA binding"/>
    <property type="evidence" value="ECO:0007669"/>
    <property type="project" value="UniProtKB-KW"/>
</dbReference>
<dbReference type="PANTHER" id="PTHR37984">
    <property type="entry name" value="PROTEIN CBG26694"/>
    <property type="match status" value="1"/>
</dbReference>
<keyword evidence="6" id="KW-0694">RNA-binding</keyword>
<dbReference type="Pfam" id="PF17921">
    <property type="entry name" value="Integrase_H2C2"/>
    <property type="match status" value="1"/>
</dbReference>
<evidence type="ECO:0000256" key="9">
    <source>
        <dbReference type="ARBA" id="ARBA00022932"/>
    </source>
</evidence>
<dbReference type="Pfam" id="PF24626">
    <property type="entry name" value="SH3_Tf2-1"/>
    <property type="match status" value="1"/>
</dbReference>
<evidence type="ECO:0000256" key="5">
    <source>
        <dbReference type="ARBA" id="ARBA00022842"/>
    </source>
</evidence>
<dbReference type="InterPro" id="IPR056924">
    <property type="entry name" value="SH3_Tf2-1"/>
</dbReference>
<dbReference type="GO" id="GO:0003723">
    <property type="term" value="F:RNA binding"/>
    <property type="evidence" value="ECO:0007669"/>
    <property type="project" value="UniProtKB-KW"/>
</dbReference>
<evidence type="ECO:0000256" key="3">
    <source>
        <dbReference type="ARBA" id="ARBA00022750"/>
    </source>
</evidence>
<organism evidence="13 14">
    <name type="scientific">Austropuccinia psidii MF-1</name>
    <dbReference type="NCBI Taxonomy" id="1389203"/>
    <lineage>
        <taxon>Eukaryota</taxon>
        <taxon>Fungi</taxon>
        <taxon>Dikarya</taxon>
        <taxon>Basidiomycota</taxon>
        <taxon>Pucciniomycotina</taxon>
        <taxon>Pucciniomycetes</taxon>
        <taxon>Pucciniales</taxon>
        <taxon>Sphaerophragmiaceae</taxon>
        <taxon>Austropuccinia</taxon>
    </lineage>
</organism>
<dbReference type="Gene3D" id="1.10.340.70">
    <property type="match status" value="1"/>
</dbReference>
<keyword evidence="1" id="KW-0645">Protease</keyword>
<dbReference type="Gene3D" id="3.30.420.10">
    <property type="entry name" value="Ribonuclease H-like superfamily/Ribonuclease H"/>
    <property type="match status" value="1"/>
</dbReference>
<evidence type="ECO:0000256" key="6">
    <source>
        <dbReference type="ARBA" id="ARBA00022884"/>
    </source>
</evidence>
<name>A0A9Q3GAH2_9BASI</name>
<dbReference type="GO" id="GO:0046872">
    <property type="term" value="F:metal ion binding"/>
    <property type="evidence" value="ECO:0007669"/>
    <property type="project" value="UniProtKB-KW"/>
</dbReference>
<dbReference type="GO" id="GO:0003964">
    <property type="term" value="F:RNA-directed DNA polymerase activity"/>
    <property type="evidence" value="ECO:0007669"/>
    <property type="project" value="UniProtKB-KW"/>
</dbReference>
<evidence type="ECO:0000256" key="1">
    <source>
        <dbReference type="ARBA" id="ARBA00022670"/>
    </source>
</evidence>
<gene>
    <name evidence="13" type="ORF">O181_000013</name>
</gene>
<evidence type="ECO:0000259" key="12">
    <source>
        <dbReference type="PROSITE" id="PS50994"/>
    </source>
</evidence>
<dbReference type="InterPro" id="IPR012337">
    <property type="entry name" value="RNaseH-like_sf"/>
</dbReference>
<evidence type="ECO:0000256" key="10">
    <source>
        <dbReference type="ARBA" id="ARBA00023125"/>
    </source>
</evidence>
<keyword evidence="8" id="KW-0695">RNA-directed DNA polymerase</keyword>
<dbReference type="InterPro" id="IPR041588">
    <property type="entry name" value="Integrase_H2C2"/>
</dbReference>
<evidence type="ECO:0000256" key="11">
    <source>
        <dbReference type="ARBA" id="ARBA00023172"/>
    </source>
</evidence>
<keyword evidence="9" id="KW-0808">Transferase</keyword>
<evidence type="ECO:0000256" key="4">
    <source>
        <dbReference type="ARBA" id="ARBA00022801"/>
    </source>
</evidence>
<keyword evidence="10" id="KW-0238">DNA-binding</keyword>
<evidence type="ECO:0000256" key="2">
    <source>
        <dbReference type="ARBA" id="ARBA00022723"/>
    </source>
</evidence>
<dbReference type="InterPro" id="IPR050951">
    <property type="entry name" value="Retrovirus_Pol_polyprotein"/>
</dbReference>
<keyword evidence="9" id="KW-0239">DNA-directed DNA polymerase</keyword>
<comment type="caution">
    <text evidence="13">The sequence shown here is derived from an EMBL/GenBank/DDBJ whole genome shotgun (WGS) entry which is preliminary data.</text>
</comment>
<dbReference type="GO" id="GO:0006508">
    <property type="term" value="P:proteolysis"/>
    <property type="evidence" value="ECO:0007669"/>
    <property type="project" value="UniProtKB-KW"/>
</dbReference>
<keyword evidence="3" id="KW-0064">Aspartyl protease</keyword>
<dbReference type="GO" id="GO:0004190">
    <property type="term" value="F:aspartic-type endopeptidase activity"/>
    <property type="evidence" value="ECO:0007669"/>
    <property type="project" value="UniProtKB-KW"/>
</dbReference>
<evidence type="ECO:0000256" key="8">
    <source>
        <dbReference type="ARBA" id="ARBA00022918"/>
    </source>
</evidence>
<keyword evidence="7" id="KW-0229">DNA integration</keyword>
<dbReference type="GO" id="GO:0015074">
    <property type="term" value="P:DNA integration"/>
    <property type="evidence" value="ECO:0007669"/>
    <property type="project" value="UniProtKB-KW"/>
</dbReference>
<protein>
    <recommendedName>
        <fullName evidence="12">Integrase catalytic domain-containing protein</fullName>
    </recommendedName>
</protein>
<keyword evidence="4" id="KW-0378">Hydrolase</keyword>
<dbReference type="PROSITE" id="PS51257">
    <property type="entry name" value="PROKAR_LIPOPROTEIN"/>
    <property type="match status" value="1"/>
</dbReference>
<dbReference type="GO" id="GO:0005634">
    <property type="term" value="C:nucleus"/>
    <property type="evidence" value="ECO:0007669"/>
    <property type="project" value="UniProtKB-ARBA"/>
</dbReference>
<dbReference type="OrthoDB" id="3256826at2759"/>
<dbReference type="Proteomes" id="UP000765509">
    <property type="component" value="Unassembled WGS sequence"/>
</dbReference>
<dbReference type="PROSITE" id="PS50994">
    <property type="entry name" value="INTEGRASE"/>
    <property type="match status" value="1"/>
</dbReference>